<organism evidence="1 2">
    <name type="scientific">Aegilops tauschii subsp. strangulata</name>
    <name type="common">Goatgrass</name>
    <dbReference type="NCBI Taxonomy" id="200361"/>
    <lineage>
        <taxon>Eukaryota</taxon>
        <taxon>Viridiplantae</taxon>
        <taxon>Streptophyta</taxon>
        <taxon>Embryophyta</taxon>
        <taxon>Tracheophyta</taxon>
        <taxon>Spermatophyta</taxon>
        <taxon>Magnoliopsida</taxon>
        <taxon>Liliopsida</taxon>
        <taxon>Poales</taxon>
        <taxon>Poaceae</taxon>
        <taxon>BOP clade</taxon>
        <taxon>Pooideae</taxon>
        <taxon>Triticodae</taxon>
        <taxon>Triticeae</taxon>
        <taxon>Triticinae</taxon>
        <taxon>Aegilops</taxon>
    </lineage>
</organism>
<protein>
    <submittedName>
        <fullName evidence="1">Uncharacterized protein</fullName>
    </submittedName>
</protein>
<name>A0A453EBT2_AEGTS</name>
<reference evidence="1" key="3">
    <citation type="journal article" date="2017" name="Nature">
        <title>Genome sequence of the progenitor of the wheat D genome Aegilops tauschii.</title>
        <authorList>
            <person name="Luo M.C."/>
            <person name="Gu Y.Q."/>
            <person name="Puiu D."/>
            <person name="Wang H."/>
            <person name="Twardziok S.O."/>
            <person name="Deal K.R."/>
            <person name="Huo N."/>
            <person name="Zhu T."/>
            <person name="Wang L."/>
            <person name="Wang Y."/>
            <person name="McGuire P.E."/>
            <person name="Liu S."/>
            <person name="Long H."/>
            <person name="Ramasamy R.K."/>
            <person name="Rodriguez J.C."/>
            <person name="Van S.L."/>
            <person name="Yuan L."/>
            <person name="Wang Z."/>
            <person name="Xia Z."/>
            <person name="Xiao L."/>
            <person name="Anderson O.D."/>
            <person name="Ouyang S."/>
            <person name="Liang Y."/>
            <person name="Zimin A.V."/>
            <person name="Pertea G."/>
            <person name="Qi P."/>
            <person name="Bennetzen J.L."/>
            <person name="Dai X."/>
            <person name="Dawson M.W."/>
            <person name="Muller H.G."/>
            <person name="Kugler K."/>
            <person name="Rivarola-Duarte L."/>
            <person name="Spannagl M."/>
            <person name="Mayer K.F.X."/>
            <person name="Lu F.H."/>
            <person name="Bevan M.W."/>
            <person name="Leroy P."/>
            <person name="Li P."/>
            <person name="You F.M."/>
            <person name="Sun Q."/>
            <person name="Liu Z."/>
            <person name="Lyons E."/>
            <person name="Wicker T."/>
            <person name="Salzberg S.L."/>
            <person name="Devos K.M."/>
            <person name="Dvorak J."/>
        </authorList>
    </citation>
    <scope>NUCLEOTIDE SEQUENCE [LARGE SCALE GENOMIC DNA]</scope>
    <source>
        <strain evidence="1">cv. AL8/78</strain>
    </source>
</reference>
<sequence length="72" mass="8232">DYVGIVMFYCLNCFSYLIQHKAKYSFMQHTSCSLPNTVSAHHVFSDAGYQTQSQLSMHQYIHCYQTAAVACI</sequence>
<reference evidence="2" key="1">
    <citation type="journal article" date="2014" name="Science">
        <title>Ancient hybridizations among the ancestral genomes of bread wheat.</title>
        <authorList>
            <consortium name="International Wheat Genome Sequencing Consortium,"/>
            <person name="Marcussen T."/>
            <person name="Sandve S.R."/>
            <person name="Heier L."/>
            <person name="Spannagl M."/>
            <person name="Pfeifer M."/>
            <person name="Jakobsen K.S."/>
            <person name="Wulff B.B."/>
            <person name="Steuernagel B."/>
            <person name="Mayer K.F."/>
            <person name="Olsen O.A."/>
        </authorList>
    </citation>
    <scope>NUCLEOTIDE SEQUENCE [LARGE SCALE GENOMIC DNA]</scope>
    <source>
        <strain evidence="2">cv. AL8/78</strain>
    </source>
</reference>
<dbReference type="Gramene" id="AET3Gv20285700.40">
    <property type="protein sequence ID" value="AET3Gv20285700.40"/>
    <property type="gene ID" value="AET3Gv20285700"/>
</dbReference>
<reference evidence="1" key="5">
    <citation type="journal article" date="2021" name="G3 (Bethesda)">
        <title>Aegilops tauschii genome assembly Aet v5.0 features greater sequence contiguity and improved annotation.</title>
        <authorList>
            <person name="Wang L."/>
            <person name="Zhu T."/>
            <person name="Rodriguez J.C."/>
            <person name="Deal K.R."/>
            <person name="Dubcovsky J."/>
            <person name="McGuire P.E."/>
            <person name="Lux T."/>
            <person name="Spannagl M."/>
            <person name="Mayer K.F.X."/>
            <person name="Baldrich P."/>
            <person name="Meyers B.C."/>
            <person name="Huo N."/>
            <person name="Gu Y.Q."/>
            <person name="Zhou H."/>
            <person name="Devos K.M."/>
            <person name="Bennetzen J.L."/>
            <person name="Unver T."/>
            <person name="Budak H."/>
            <person name="Gulick P.J."/>
            <person name="Galiba G."/>
            <person name="Kalapos B."/>
            <person name="Nelson D.R."/>
            <person name="Li P."/>
            <person name="You F.M."/>
            <person name="Luo M.C."/>
            <person name="Dvorak J."/>
        </authorList>
    </citation>
    <scope>NUCLEOTIDE SEQUENCE [LARGE SCALE GENOMIC DNA]</scope>
    <source>
        <strain evidence="1">cv. AL8/78</strain>
    </source>
</reference>
<dbReference type="AlphaFoldDB" id="A0A453EBT2"/>
<dbReference type="Proteomes" id="UP000015105">
    <property type="component" value="Chromosome 3D"/>
</dbReference>
<evidence type="ECO:0000313" key="2">
    <source>
        <dbReference type="Proteomes" id="UP000015105"/>
    </source>
</evidence>
<accession>A0A453EBT2</accession>
<dbReference type="EnsemblPlants" id="AET3Gv20285700.40">
    <property type="protein sequence ID" value="AET3Gv20285700.40"/>
    <property type="gene ID" value="AET3Gv20285700"/>
</dbReference>
<keyword evidence="2" id="KW-1185">Reference proteome</keyword>
<evidence type="ECO:0000313" key="1">
    <source>
        <dbReference type="EnsemblPlants" id="AET3Gv20285700.40"/>
    </source>
</evidence>
<reference evidence="1" key="4">
    <citation type="submission" date="2019-03" db="UniProtKB">
        <authorList>
            <consortium name="EnsemblPlants"/>
        </authorList>
    </citation>
    <scope>IDENTIFICATION</scope>
</reference>
<reference evidence="2" key="2">
    <citation type="journal article" date="2017" name="Nat. Plants">
        <title>The Aegilops tauschii genome reveals multiple impacts of transposons.</title>
        <authorList>
            <person name="Zhao G."/>
            <person name="Zou C."/>
            <person name="Li K."/>
            <person name="Wang K."/>
            <person name="Li T."/>
            <person name="Gao L."/>
            <person name="Zhang X."/>
            <person name="Wang H."/>
            <person name="Yang Z."/>
            <person name="Liu X."/>
            <person name="Jiang W."/>
            <person name="Mao L."/>
            <person name="Kong X."/>
            <person name="Jiao Y."/>
            <person name="Jia J."/>
        </authorList>
    </citation>
    <scope>NUCLEOTIDE SEQUENCE [LARGE SCALE GENOMIC DNA]</scope>
    <source>
        <strain evidence="2">cv. AL8/78</strain>
    </source>
</reference>
<proteinExistence type="predicted"/>